<proteinExistence type="predicted"/>
<feature type="compositionally biased region" description="Low complexity" evidence="1">
    <location>
        <begin position="44"/>
        <end position="66"/>
    </location>
</feature>
<accession>A0A375D243</accession>
<name>A0A375D243_9BURK</name>
<gene>
    <name evidence="2" type="ORF">CBM2636_11424</name>
</gene>
<evidence type="ECO:0000313" key="2">
    <source>
        <dbReference type="EMBL" id="SPD64408.1"/>
    </source>
</evidence>
<evidence type="ECO:0000256" key="1">
    <source>
        <dbReference type="SAM" id="MobiDB-lite"/>
    </source>
</evidence>
<feature type="region of interest" description="Disordered" evidence="1">
    <location>
        <begin position="37"/>
        <end position="66"/>
    </location>
</feature>
<dbReference type="AlphaFoldDB" id="A0A375D243"/>
<dbReference type="Proteomes" id="UP000254259">
    <property type="component" value="Chromosome CBM2636"/>
</dbReference>
<protein>
    <submittedName>
        <fullName evidence="2">Uncharacterized protein</fullName>
    </submittedName>
</protein>
<evidence type="ECO:0000313" key="3">
    <source>
        <dbReference type="Proteomes" id="UP000254259"/>
    </source>
</evidence>
<reference evidence="2 3" key="1">
    <citation type="submission" date="2018-01" db="EMBL/GenBank/DDBJ databases">
        <authorList>
            <person name="Clerissi C."/>
        </authorList>
    </citation>
    <scope>NUCLEOTIDE SEQUENCE [LARGE SCALE GENOMIC DNA]</scope>
    <source>
        <strain evidence="2">Cupriavidus taiwanensis SWF 66322</strain>
    </source>
</reference>
<dbReference type="EMBL" id="LT984813">
    <property type="protein sequence ID" value="SPD64408.1"/>
    <property type="molecule type" value="Genomic_DNA"/>
</dbReference>
<sequence length="66" mass="6984">MPAALHFYVAADAIIRPAKELLFPSLQQDSLPIQGAKSVKAPPASSLYSSSRSASASVSDQAARRR</sequence>
<organism evidence="2 3">
    <name type="scientific">Cupriavidus taiwanensis</name>
    <dbReference type="NCBI Taxonomy" id="164546"/>
    <lineage>
        <taxon>Bacteria</taxon>
        <taxon>Pseudomonadati</taxon>
        <taxon>Pseudomonadota</taxon>
        <taxon>Betaproteobacteria</taxon>
        <taxon>Burkholderiales</taxon>
        <taxon>Burkholderiaceae</taxon>
        <taxon>Cupriavidus</taxon>
    </lineage>
</organism>